<comment type="similarity">
    <text evidence="2 4">Belongs to the AB hydrolase superfamily. Lipase family.</text>
</comment>
<dbReference type="InterPro" id="IPR033906">
    <property type="entry name" value="Lipase_N"/>
</dbReference>
<evidence type="ECO:0000256" key="3">
    <source>
        <dbReference type="ARBA" id="ARBA00022525"/>
    </source>
</evidence>
<dbReference type="EMBL" id="JBDJPC010000008">
    <property type="protein sequence ID" value="KAL1493049.1"/>
    <property type="molecule type" value="Genomic_DNA"/>
</dbReference>
<comment type="caution">
    <text evidence="7">The sequence shown here is derived from an EMBL/GenBank/DDBJ whole genome shotgun (WGS) entry which is preliminary data.</text>
</comment>
<keyword evidence="8" id="KW-1185">Reference proteome</keyword>
<comment type="subcellular location">
    <subcellularLocation>
        <location evidence="1">Secreted</location>
    </subcellularLocation>
</comment>
<keyword evidence="5" id="KW-0732">Signal</keyword>
<proteinExistence type="inferred from homology"/>
<evidence type="ECO:0000256" key="5">
    <source>
        <dbReference type="SAM" id="SignalP"/>
    </source>
</evidence>
<evidence type="ECO:0000256" key="1">
    <source>
        <dbReference type="ARBA" id="ARBA00004613"/>
    </source>
</evidence>
<evidence type="ECO:0000313" key="7">
    <source>
        <dbReference type="EMBL" id="KAL1493049.1"/>
    </source>
</evidence>
<evidence type="ECO:0000256" key="2">
    <source>
        <dbReference type="ARBA" id="ARBA00010701"/>
    </source>
</evidence>
<sequence>MYLSFLLVGLLAFTSADVNPQDVSYILYSRNNPNGIVSRSNEDPQALLKIFNPNLPTVVLVHGWQDNYEANSNTFVRDAIFSKTNANVVKIDWEPLSTQGYFSARDAVPSIGRLASVLLQRFSLEFGYSLANVTLVGFSLGAHVSGNIGKVLGGQIGRIIALDPAGPFISSSDIDYSLHPTDAVYVQVIHTNAGGLGMVDAVGHADFYPNGGARQPGCGLDILGSCAHNRAWEYFAESVVGNNFVATSCDSWENLQAGRCSGETVLMGGLSTLDTRATGLFFLQTNNASQYGRG</sequence>
<dbReference type="Proteomes" id="UP001566132">
    <property type="component" value="Unassembled WGS sequence"/>
</dbReference>
<dbReference type="GO" id="GO:0005576">
    <property type="term" value="C:extracellular region"/>
    <property type="evidence" value="ECO:0007669"/>
    <property type="project" value="UniProtKB-SubCell"/>
</dbReference>
<keyword evidence="3" id="KW-0964">Secreted</keyword>
<dbReference type="Pfam" id="PF00151">
    <property type="entry name" value="Lipase"/>
    <property type="match status" value="1"/>
</dbReference>
<dbReference type="Gene3D" id="3.40.50.1820">
    <property type="entry name" value="alpha/beta hydrolase"/>
    <property type="match status" value="1"/>
</dbReference>
<feature type="chain" id="PRO_5044784702" description="Lipase domain-containing protein" evidence="5">
    <location>
        <begin position="17"/>
        <end position="294"/>
    </location>
</feature>
<dbReference type="InterPro" id="IPR000734">
    <property type="entry name" value="TAG_lipase"/>
</dbReference>
<dbReference type="AlphaFoldDB" id="A0ABD1EEJ1"/>
<evidence type="ECO:0000259" key="6">
    <source>
        <dbReference type="Pfam" id="PF00151"/>
    </source>
</evidence>
<dbReference type="PANTHER" id="PTHR11610">
    <property type="entry name" value="LIPASE"/>
    <property type="match status" value="1"/>
</dbReference>
<accession>A0ABD1EEJ1</accession>
<protein>
    <recommendedName>
        <fullName evidence="6">Lipase domain-containing protein</fullName>
    </recommendedName>
</protein>
<name>A0ABD1EEJ1_HYPHA</name>
<feature type="signal peptide" evidence="5">
    <location>
        <begin position="1"/>
        <end position="16"/>
    </location>
</feature>
<evidence type="ECO:0000313" key="8">
    <source>
        <dbReference type="Proteomes" id="UP001566132"/>
    </source>
</evidence>
<dbReference type="PANTHER" id="PTHR11610:SF173">
    <property type="entry name" value="LIPASE DOMAIN-CONTAINING PROTEIN-RELATED"/>
    <property type="match status" value="1"/>
</dbReference>
<reference evidence="7 8" key="1">
    <citation type="submission" date="2024-05" db="EMBL/GenBank/DDBJ databases">
        <title>Genetic variation in Jamaican populations of the coffee berry borer (Hypothenemus hampei).</title>
        <authorList>
            <person name="Errbii M."/>
            <person name="Myrie A."/>
        </authorList>
    </citation>
    <scope>NUCLEOTIDE SEQUENCE [LARGE SCALE GENOMIC DNA]</scope>
    <source>
        <strain evidence="7">JA-Hopewell-2020-01-JO</strain>
        <tissue evidence="7">Whole body</tissue>
    </source>
</reference>
<dbReference type="InterPro" id="IPR013818">
    <property type="entry name" value="Lipase"/>
</dbReference>
<dbReference type="CDD" id="cd00707">
    <property type="entry name" value="Pancreat_lipase_like"/>
    <property type="match status" value="1"/>
</dbReference>
<dbReference type="SUPFAM" id="SSF53474">
    <property type="entry name" value="alpha/beta-Hydrolases"/>
    <property type="match status" value="1"/>
</dbReference>
<organism evidence="7 8">
    <name type="scientific">Hypothenemus hampei</name>
    <name type="common">Coffee berry borer</name>
    <dbReference type="NCBI Taxonomy" id="57062"/>
    <lineage>
        <taxon>Eukaryota</taxon>
        <taxon>Metazoa</taxon>
        <taxon>Ecdysozoa</taxon>
        <taxon>Arthropoda</taxon>
        <taxon>Hexapoda</taxon>
        <taxon>Insecta</taxon>
        <taxon>Pterygota</taxon>
        <taxon>Neoptera</taxon>
        <taxon>Endopterygota</taxon>
        <taxon>Coleoptera</taxon>
        <taxon>Polyphaga</taxon>
        <taxon>Cucujiformia</taxon>
        <taxon>Curculionidae</taxon>
        <taxon>Scolytinae</taxon>
        <taxon>Hypothenemus</taxon>
    </lineage>
</organism>
<evidence type="ECO:0000256" key="4">
    <source>
        <dbReference type="RuleBase" id="RU004262"/>
    </source>
</evidence>
<gene>
    <name evidence="7" type="ORF">ABEB36_011188</name>
</gene>
<feature type="domain" description="Lipase" evidence="6">
    <location>
        <begin position="18"/>
        <end position="291"/>
    </location>
</feature>
<dbReference type="InterPro" id="IPR029058">
    <property type="entry name" value="AB_hydrolase_fold"/>
</dbReference>